<comment type="catalytic activity">
    <reaction evidence="1">
        <text>ATP + protein L-histidine = ADP + protein N-phospho-L-histidine.</text>
        <dbReference type="EC" id="2.7.13.3"/>
    </reaction>
</comment>
<dbReference type="KEGG" id="upv:EJN92_11140"/>
<dbReference type="EMBL" id="CP034464">
    <property type="protein sequence ID" value="AZP12510.1"/>
    <property type="molecule type" value="Genomic_DNA"/>
</dbReference>
<reference evidence="6 7" key="1">
    <citation type="journal article" date="2011" name="Int. J. Syst. Evol. Microbiol.">
        <title>Description of Undibacterium oligocarboniphilum sp. nov., isolated from purified water, and Undibacterium pigrum strain CCUG 49012 as the type strain of Undibacterium parvum sp. nov., and emended descriptions of the genus Undibacterium and the species Undibacterium pigrum.</title>
        <authorList>
            <person name="Eder W."/>
            <person name="Wanner G."/>
            <person name="Ludwig W."/>
            <person name="Busse H.J."/>
            <person name="Ziemke-Kageler F."/>
            <person name="Lang E."/>
        </authorList>
    </citation>
    <scope>NUCLEOTIDE SEQUENCE [LARGE SCALE GENOMIC DNA]</scope>
    <source>
        <strain evidence="6 7">DSM 23061</strain>
    </source>
</reference>
<dbReference type="RefSeq" id="WP_126127890.1">
    <property type="nucleotide sequence ID" value="NZ_CP034464.1"/>
</dbReference>
<evidence type="ECO:0000259" key="4">
    <source>
        <dbReference type="PROSITE" id="PS50109"/>
    </source>
</evidence>
<dbReference type="Gene3D" id="3.30.565.10">
    <property type="entry name" value="Histidine kinase-like ATPase, C-terminal domain"/>
    <property type="match status" value="1"/>
</dbReference>
<dbReference type="SUPFAM" id="SSF55785">
    <property type="entry name" value="PYP-like sensor domain (PAS domain)"/>
    <property type="match status" value="3"/>
</dbReference>
<dbReference type="CDD" id="cd00130">
    <property type="entry name" value="PAS"/>
    <property type="match status" value="2"/>
</dbReference>
<dbReference type="Gene3D" id="3.30.450.20">
    <property type="entry name" value="PAS domain"/>
    <property type="match status" value="3"/>
</dbReference>
<dbReference type="InterPro" id="IPR000700">
    <property type="entry name" value="PAS-assoc_C"/>
</dbReference>
<evidence type="ECO:0000256" key="3">
    <source>
        <dbReference type="ARBA" id="ARBA00022553"/>
    </source>
</evidence>
<dbReference type="PROSITE" id="PS50109">
    <property type="entry name" value="HIS_KIN"/>
    <property type="match status" value="1"/>
</dbReference>
<dbReference type="CDD" id="cd00082">
    <property type="entry name" value="HisKA"/>
    <property type="match status" value="1"/>
</dbReference>
<accession>A0A3Q9BQY5</accession>
<keyword evidence="3" id="KW-0597">Phosphoprotein</keyword>
<dbReference type="InterPro" id="IPR003661">
    <property type="entry name" value="HisK_dim/P_dom"/>
</dbReference>
<dbReference type="InterPro" id="IPR004358">
    <property type="entry name" value="Sig_transdc_His_kin-like_C"/>
</dbReference>
<sequence length="677" mass="74065">MLGNTDVSKEALYRAMVELALDALLVLEGAVFVDCNSSAEKLFGVSRTQLLASTPLDFSAPQQIDGRDSKIAANEYIALAMQGQTQRFEWLSRKADGSLFISEVGISRLNDDGTAETRRVILVVRDISERKRIENTTRIQSEQLQILLDNFPGGVSLLDDNLRIVAWNNALLHMLDLPAELFSAGPPLIQDVFIANIARGEYTEFGGQTEAETLAILMAVVQRMQPYLYERTRQDGTVIEVRGAPIAGGGFVTICTDVTAKRKIEKEYQRQSVFLKAVLANMPQGLSVFDEELRLQVWNQGFLDVLNYESSAIYRGVPFRDLLAIMAQRGEYGEGDMQQQVESRLALAMQFQAHQFERTRPNGHTHLVQGKPIDEDGKIKGFVTTYTDITNQKQVEMALSAANLQLEKNVADKTTELRHIQDDLIKSEKLAALGSLVAGVAHELNTPIGNSLLTSSTLKEKSLTFGRLVNDGLVRKSDLVNFVDDAEQASILIERGLRSAAELISSFKQVAVDQASSKRRVFQLEKVCKDVIATMGSKIRQAGIRVELNIPMQIELDSYPGSIDQIICNLVDNALLHGLHGQANGKISIAANMTEAGLVAISVSDNGAGIAAENLLRIFDPFFTTKLGRGGTGLGLNIVYNIVTKLLGGKITVHSEAGKGVNFTFTLPVIAPATDAT</sequence>
<dbReference type="Pfam" id="PF12860">
    <property type="entry name" value="PAS_7"/>
    <property type="match status" value="2"/>
</dbReference>
<organism evidence="6 7">
    <name type="scientific">Undibacterium parvum</name>
    <dbReference type="NCBI Taxonomy" id="401471"/>
    <lineage>
        <taxon>Bacteria</taxon>
        <taxon>Pseudomonadati</taxon>
        <taxon>Pseudomonadota</taxon>
        <taxon>Betaproteobacteria</taxon>
        <taxon>Burkholderiales</taxon>
        <taxon>Oxalobacteraceae</taxon>
        <taxon>Undibacterium</taxon>
    </lineage>
</organism>
<evidence type="ECO:0000259" key="5">
    <source>
        <dbReference type="PROSITE" id="PS50113"/>
    </source>
</evidence>
<feature type="domain" description="Histidine kinase" evidence="4">
    <location>
        <begin position="439"/>
        <end position="671"/>
    </location>
</feature>
<dbReference type="InterPro" id="IPR005467">
    <property type="entry name" value="His_kinase_dom"/>
</dbReference>
<dbReference type="PRINTS" id="PR00344">
    <property type="entry name" value="BCTRLSENSOR"/>
</dbReference>
<evidence type="ECO:0000313" key="6">
    <source>
        <dbReference type="EMBL" id="AZP12510.1"/>
    </source>
</evidence>
<dbReference type="InterPro" id="IPR035965">
    <property type="entry name" value="PAS-like_dom_sf"/>
</dbReference>
<dbReference type="SMART" id="SM00387">
    <property type="entry name" value="HATPase_c"/>
    <property type="match status" value="1"/>
</dbReference>
<dbReference type="Pfam" id="PF02518">
    <property type="entry name" value="HATPase_c"/>
    <property type="match status" value="1"/>
</dbReference>
<dbReference type="OrthoDB" id="9812260at2"/>
<gene>
    <name evidence="6" type="ORF">EJN92_11140</name>
</gene>
<dbReference type="EC" id="2.7.13.3" evidence="2"/>
<dbReference type="SUPFAM" id="SSF55874">
    <property type="entry name" value="ATPase domain of HSP90 chaperone/DNA topoisomerase II/histidine kinase"/>
    <property type="match status" value="1"/>
</dbReference>
<dbReference type="AlphaFoldDB" id="A0A3Q9BQY5"/>
<name>A0A3Q9BQY5_9BURK</name>
<evidence type="ECO:0000256" key="2">
    <source>
        <dbReference type="ARBA" id="ARBA00012438"/>
    </source>
</evidence>
<dbReference type="Pfam" id="PF13426">
    <property type="entry name" value="PAS_9"/>
    <property type="match status" value="1"/>
</dbReference>
<protein>
    <recommendedName>
        <fullName evidence="2">histidine kinase</fullName>
        <ecNumber evidence="2">2.7.13.3</ecNumber>
    </recommendedName>
</protein>
<evidence type="ECO:0000313" key="7">
    <source>
        <dbReference type="Proteomes" id="UP000275663"/>
    </source>
</evidence>
<dbReference type="InterPro" id="IPR000014">
    <property type="entry name" value="PAS"/>
</dbReference>
<proteinExistence type="predicted"/>
<evidence type="ECO:0000256" key="1">
    <source>
        <dbReference type="ARBA" id="ARBA00000085"/>
    </source>
</evidence>
<dbReference type="PANTHER" id="PTHR43065:SF47">
    <property type="match status" value="1"/>
</dbReference>
<dbReference type="SMART" id="SM00091">
    <property type="entry name" value="PAS"/>
    <property type="match status" value="3"/>
</dbReference>
<dbReference type="InterPro" id="IPR001610">
    <property type="entry name" value="PAC"/>
</dbReference>
<dbReference type="SMART" id="SM00086">
    <property type="entry name" value="PAC"/>
    <property type="match status" value="2"/>
</dbReference>
<dbReference type="InterPro" id="IPR003594">
    <property type="entry name" value="HATPase_dom"/>
</dbReference>
<dbReference type="Proteomes" id="UP000275663">
    <property type="component" value="Chromosome"/>
</dbReference>
<dbReference type="Gene3D" id="1.10.287.130">
    <property type="match status" value="1"/>
</dbReference>
<keyword evidence="7" id="KW-1185">Reference proteome</keyword>
<dbReference type="PROSITE" id="PS50113">
    <property type="entry name" value="PAC"/>
    <property type="match status" value="1"/>
</dbReference>
<dbReference type="PANTHER" id="PTHR43065">
    <property type="entry name" value="SENSOR HISTIDINE KINASE"/>
    <property type="match status" value="1"/>
</dbReference>
<dbReference type="NCBIfam" id="TIGR00229">
    <property type="entry name" value="sensory_box"/>
    <property type="match status" value="1"/>
</dbReference>
<dbReference type="InterPro" id="IPR036890">
    <property type="entry name" value="HATPase_C_sf"/>
</dbReference>
<feature type="domain" description="PAC" evidence="5">
    <location>
        <begin position="86"/>
        <end position="139"/>
    </location>
</feature>
<dbReference type="GO" id="GO:0000155">
    <property type="term" value="F:phosphorelay sensor kinase activity"/>
    <property type="evidence" value="ECO:0007669"/>
    <property type="project" value="InterPro"/>
</dbReference>